<evidence type="ECO:0000256" key="2">
    <source>
        <dbReference type="ARBA" id="ARBA00022527"/>
    </source>
</evidence>
<feature type="domain" description="Protein kinase" evidence="8">
    <location>
        <begin position="17"/>
        <end position="293"/>
    </location>
</feature>
<dbReference type="PROSITE" id="PS00108">
    <property type="entry name" value="PROTEIN_KINASE_ST"/>
    <property type="match status" value="1"/>
</dbReference>
<feature type="binding site" evidence="7">
    <location>
        <position position="49"/>
    </location>
    <ligand>
        <name>ATP</name>
        <dbReference type="ChEBI" id="CHEBI:30616"/>
    </ligand>
</feature>
<dbReference type="InterPro" id="IPR008271">
    <property type="entry name" value="Ser/Thr_kinase_AS"/>
</dbReference>
<dbReference type="FunFam" id="1.10.510.10:FF:000021">
    <property type="entry name" value="Serine/threonine protein kinase"/>
    <property type="match status" value="1"/>
</dbReference>
<dbReference type="GO" id="GO:0004674">
    <property type="term" value="F:protein serine/threonine kinase activity"/>
    <property type="evidence" value="ECO:0007669"/>
    <property type="project" value="UniProtKB-KW"/>
</dbReference>
<keyword evidence="5" id="KW-0418">Kinase</keyword>
<dbReference type="GO" id="GO:0005524">
    <property type="term" value="F:ATP binding"/>
    <property type="evidence" value="ECO:0007669"/>
    <property type="project" value="UniProtKB-UniRule"/>
</dbReference>
<reference evidence="9" key="1">
    <citation type="submission" date="2018-12" db="EMBL/GenBank/DDBJ databases">
        <title>Novel natural products biosynthetic potential of the class Ktedonobacteria.</title>
        <authorList>
            <person name="Zheng Y."/>
            <person name="Saitou A."/>
            <person name="Wang C.M."/>
            <person name="Toyoda A."/>
            <person name="Minakuchi Y."/>
            <person name="Sekiguchi Y."/>
            <person name="Ueda K."/>
            <person name="Takano H."/>
            <person name="Sakai Y."/>
            <person name="Yokota A."/>
            <person name="Yabe S."/>
        </authorList>
    </citation>
    <scope>NUCLEOTIDE SEQUENCE</scope>
    <source>
        <strain evidence="9">A3-2</strain>
    </source>
</reference>
<dbReference type="InterPro" id="IPR011009">
    <property type="entry name" value="Kinase-like_dom_sf"/>
</dbReference>
<dbReference type="AlphaFoldDB" id="A0A455T5K2"/>
<keyword evidence="3" id="KW-0808">Transferase</keyword>
<dbReference type="CDD" id="cd14014">
    <property type="entry name" value="STKc_PknB_like"/>
    <property type="match status" value="1"/>
</dbReference>
<evidence type="ECO:0000256" key="1">
    <source>
        <dbReference type="ARBA" id="ARBA00012513"/>
    </source>
</evidence>
<dbReference type="GO" id="GO:0016787">
    <property type="term" value="F:hydrolase activity"/>
    <property type="evidence" value="ECO:0007669"/>
    <property type="project" value="InterPro"/>
</dbReference>
<evidence type="ECO:0000256" key="3">
    <source>
        <dbReference type="ARBA" id="ARBA00022679"/>
    </source>
</evidence>
<dbReference type="SUPFAM" id="SSF56112">
    <property type="entry name" value="Protein kinase-like (PK-like)"/>
    <property type="match status" value="1"/>
</dbReference>
<proteinExistence type="predicted"/>
<dbReference type="Pfam" id="PF06439">
    <property type="entry name" value="3keto-disac_hyd"/>
    <property type="match status" value="1"/>
</dbReference>
<dbReference type="PROSITE" id="PS00107">
    <property type="entry name" value="PROTEIN_KINASE_ATP"/>
    <property type="match status" value="1"/>
</dbReference>
<dbReference type="Pfam" id="PF00069">
    <property type="entry name" value="Pkinase"/>
    <property type="match status" value="1"/>
</dbReference>
<keyword evidence="2" id="KW-0723">Serine/threonine-protein kinase</keyword>
<dbReference type="PANTHER" id="PTHR43289">
    <property type="entry name" value="MITOGEN-ACTIVATED PROTEIN KINASE KINASE KINASE 20-RELATED"/>
    <property type="match status" value="1"/>
</dbReference>
<dbReference type="InterPro" id="IPR010496">
    <property type="entry name" value="AL/BT2_dom"/>
</dbReference>
<keyword evidence="4 7" id="KW-0547">Nucleotide-binding</keyword>
<dbReference type="SMART" id="SM00220">
    <property type="entry name" value="S_TKc"/>
    <property type="match status" value="1"/>
</dbReference>
<accession>A0A455T5K2</accession>
<dbReference type="PANTHER" id="PTHR43289:SF6">
    <property type="entry name" value="SERINE_THREONINE-PROTEIN KINASE NEKL-3"/>
    <property type="match status" value="1"/>
</dbReference>
<gene>
    <name evidence="9" type="ORF">KTA_35770</name>
</gene>
<dbReference type="InterPro" id="IPR000719">
    <property type="entry name" value="Prot_kinase_dom"/>
</dbReference>
<evidence type="ECO:0000256" key="6">
    <source>
        <dbReference type="ARBA" id="ARBA00022840"/>
    </source>
</evidence>
<dbReference type="Gene3D" id="1.10.510.10">
    <property type="entry name" value="Transferase(Phosphotransferase) domain 1"/>
    <property type="match status" value="1"/>
</dbReference>
<evidence type="ECO:0000256" key="4">
    <source>
        <dbReference type="ARBA" id="ARBA00022741"/>
    </source>
</evidence>
<evidence type="ECO:0000313" key="9">
    <source>
        <dbReference type="EMBL" id="BBH95378.1"/>
    </source>
</evidence>
<protein>
    <recommendedName>
        <fullName evidence="1">non-specific serine/threonine protein kinase</fullName>
        <ecNumber evidence="1">2.7.11.1</ecNumber>
    </recommendedName>
</protein>
<dbReference type="InterPro" id="IPR017441">
    <property type="entry name" value="Protein_kinase_ATP_BS"/>
</dbReference>
<dbReference type="Gene3D" id="2.60.120.560">
    <property type="entry name" value="Exo-inulinase, domain 1"/>
    <property type="match status" value="1"/>
</dbReference>
<evidence type="ECO:0000256" key="7">
    <source>
        <dbReference type="PROSITE-ProRule" id="PRU10141"/>
    </source>
</evidence>
<name>A0A455T5K2_9CHLR</name>
<dbReference type="EC" id="2.7.11.1" evidence="1"/>
<evidence type="ECO:0000259" key="8">
    <source>
        <dbReference type="PROSITE" id="PS50011"/>
    </source>
</evidence>
<keyword evidence="6 7" id="KW-0067">ATP-binding</keyword>
<evidence type="ECO:0000256" key="5">
    <source>
        <dbReference type="ARBA" id="ARBA00022777"/>
    </source>
</evidence>
<dbReference type="PROSITE" id="PS50011">
    <property type="entry name" value="PROTEIN_KINASE_DOM"/>
    <property type="match status" value="1"/>
</dbReference>
<dbReference type="EMBL" id="AP019377">
    <property type="protein sequence ID" value="BBH95378.1"/>
    <property type="molecule type" value="Genomic_DNA"/>
</dbReference>
<dbReference type="Gene3D" id="3.30.200.20">
    <property type="entry name" value="Phosphorylase Kinase, domain 1"/>
    <property type="match status" value="1"/>
</dbReference>
<organism evidence="9">
    <name type="scientific">Thermogemmatispora argillosa</name>
    <dbReference type="NCBI Taxonomy" id="2045280"/>
    <lineage>
        <taxon>Bacteria</taxon>
        <taxon>Bacillati</taxon>
        <taxon>Chloroflexota</taxon>
        <taxon>Ktedonobacteria</taxon>
        <taxon>Thermogemmatisporales</taxon>
        <taxon>Thermogemmatisporaceae</taxon>
        <taxon>Thermogemmatispora</taxon>
    </lineage>
</organism>
<sequence>MLHSRGQELIGKTLGGYVLEKLLGYGGTSAVYLARSSEPATPAAPVALKVFLPRTHLTPAKRAEFLRRFLQEAQAASRLEHPHILPIYTWGEEAGFAYLVMPYMAGGTLAHYVRQHGPLSLEQAAHYLEQIASALDYAHQRGYIHCDVKPANILLDGRGNAFLSDFGIARLLRDELPGEGEGAPASEQVTGESPLMGTPDYLAPEQALNEPVDHRTDIYALGATLFYLLAGRPPFLADSPIALALLHVHEPPPALCELDPHIPPQVDYVLRKALAKFPEERFASAQLFSDAFRLAISGPDTPARLRLSLHGLLLPAWVPFSLVQRLETLPLSPLLNIRWKPLLLILLLSLLLCSGSLAYASYALHAARMPSASPSGPGASQANRTVSQSAIVATAPVDQLLVGAADWPHGPGAFFADGEYHLLNTSAHTSALALYAHHRFDNFHLAVNVRQVRGSHDEADYYGVVFRVSSDQQRYYVFAVASWGGGSYAVWRYGGHWTTLIEGPAPSLLIGPGALNTLEVDAHGPLLRLFINGKAISASPLRDPTPSAPVNGGIGLYVEEEGSEIAFSQLYIGPARF</sequence>